<protein>
    <submittedName>
        <fullName evidence="3">NAD(P)-binding protein</fullName>
    </submittedName>
</protein>
<evidence type="ECO:0000259" key="2">
    <source>
        <dbReference type="Pfam" id="PF05368"/>
    </source>
</evidence>
<dbReference type="Gene3D" id="3.40.50.720">
    <property type="entry name" value="NAD(P)-binding Rossmann-like Domain"/>
    <property type="match status" value="1"/>
</dbReference>
<dbReference type="Gene3D" id="3.90.25.10">
    <property type="entry name" value="UDP-galactose 4-epimerase, domain 1"/>
    <property type="match status" value="1"/>
</dbReference>
<dbReference type="OrthoDB" id="10254221at2759"/>
<name>A0A3N4ILI3_ASCIM</name>
<reference evidence="3 4" key="1">
    <citation type="journal article" date="2018" name="Nat. Ecol. Evol.">
        <title>Pezizomycetes genomes reveal the molecular basis of ectomycorrhizal truffle lifestyle.</title>
        <authorList>
            <person name="Murat C."/>
            <person name="Payen T."/>
            <person name="Noel B."/>
            <person name="Kuo A."/>
            <person name="Morin E."/>
            <person name="Chen J."/>
            <person name="Kohler A."/>
            <person name="Krizsan K."/>
            <person name="Balestrini R."/>
            <person name="Da Silva C."/>
            <person name="Montanini B."/>
            <person name="Hainaut M."/>
            <person name="Levati E."/>
            <person name="Barry K.W."/>
            <person name="Belfiori B."/>
            <person name="Cichocki N."/>
            <person name="Clum A."/>
            <person name="Dockter R.B."/>
            <person name="Fauchery L."/>
            <person name="Guy J."/>
            <person name="Iotti M."/>
            <person name="Le Tacon F."/>
            <person name="Lindquist E.A."/>
            <person name="Lipzen A."/>
            <person name="Malagnac F."/>
            <person name="Mello A."/>
            <person name="Molinier V."/>
            <person name="Miyauchi S."/>
            <person name="Poulain J."/>
            <person name="Riccioni C."/>
            <person name="Rubini A."/>
            <person name="Sitrit Y."/>
            <person name="Splivallo R."/>
            <person name="Traeger S."/>
            <person name="Wang M."/>
            <person name="Zifcakova L."/>
            <person name="Wipf D."/>
            <person name="Zambonelli A."/>
            <person name="Paolocci F."/>
            <person name="Nowrousian M."/>
            <person name="Ottonello S."/>
            <person name="Baldrian P."/>
            <person name="Spatafora J.W."/>
            <person name="Henrissat B."/>
            <person name="Nagy L.G."/>
            <person name="Aury J.M."/>
            <person name="Wincker P."/>
            <person name="Grigoriev I.V."/>
            <person name="Bonfante P."/>
            <person name="Martin F.M."/>
        </authorList>
    </citation>
    <scope>NUCLEOTIDE SEQUENCE [LARGE SCALE GENOMIC DNA]</scope>
    <source>
        <strain evidence="3 4">RN42</strain>
    </source>
</reference>
<evidence type="ECO:0000313" key="4">
    <source>
        <dbReference type="Proteomes" id="UP000275078"/>
    </source>
</evidence>
<dbReference type="InterPro" id="IPR036291">
    <property type="entry name" value="NAD(P)-bd_dom_sf"/>
</dbReference>
<proteinExistence type="predicted"/>
<evidence type="ECO:0000256" key="1">
    <source>
        <dbReference type="SAM" id="MobiDB-lite"/>
    </source>
</evidence>
<dbReference type="PANTHER" id="PTHR43162">
    <property type="match status" value="1"/>
</dbReference>
<dbReference type="PANTHER" id="PTHR43162:SF1">
    <property type="entry name" value="PRESTALK A DIFFERENTIATION PROTEIN A"/>
    <property type="match status" value="1"/>
</dbReference>
<dbReference type="Proteomes" id="UP000275078">
    <property type="component" value="Unassembled WGS sequence"/>
</dbReference>
<sequence length="373" mass="40916">MAPSRNVALTATEGHTGHLIAELLLSDADFKNHLNSVTCLTMNPSHANNEALKKLGADIVEMVPGKPDELVDSLKKNKVDTFCLIPPATETKVELCEELVEGAKKAGVQNMLLISSAGCDLAERDKQPRLREFVDIESLVLNAKGDAENPLGHSPCVIRAGIYAETILLYNEQARNSGKLPIPLGPTHKYAPVALGDVAQVAAHVLTGEGPHGFNDKHRGQLMTLTGPMLMAGNEVAEAASQALGVKLEYEDIDEKEAAKLLDDHSELDPAEKQYLLEFYSLVREGKTNYVSTTAFRDVTGGQPTEPNEFFGLYEGEFKPKRRKVEKSSPKKEKVSKSESSPTKKEQQKAEKVAKEQTKETKETKEKDEKEEK</sequence>
<gene>
    <name evidence="3" type="ORF">BJ508DRAFT_357458</name>
</gene>
<dbReference type="SUPFAM" id="SSF51735">
    <property type="entry name" value="NAD(P)-binding Rossmann-fold domains"/>
    <property type="match status" value="1"/>
</dbReference>
<accession>A0A3N4ILI3</accession>
<dbReference type="Pfam" id="PF05368">
    <property type="entry name" value="NmrA"/>
    <property type="match status" value="1"/>
</dbReference>
<dbReference type="AlphaFoldDB" id="A0A3N4ILI3"/>
<feature type="compositionally biased region" description="Basic and acidic residues" evidence="1">
    <location>
        <begin position="326"/>
        <end position="373"/>
    </location>
</feature>
<feature type="domain" description="NmrA-like" evidence="2">
    <location>
        <begin position="8"/>
        <end position="267"/>
    </location>
</feature>
<dbReference type="STRING" id="1160509.A0A3N4ILI3"/>
<keyword evidence="4" id="KW-1185">Reference proteome</keyword>
<organism evidence="3 4">
    <name type="scientific">Ascobolus immersus RN42</name>
    <dbReference type="NCBI Taxonomy" id="1160509"/>
    <lineage>
        <taxon>Eukaryota</taxon>
        <taxon>Fungi</taxon>
        <taxon>Dikarya</taxon>
        <taxon>Ascomycota</taxon>
        <taxon>Pezizomycotina</taxon>
        <taxon>Pezizomycetes</taxon>
        <taxon>Pezizales</taxon>
        <taxon>Ascobolaceae</taxon>
        <taxon>Ascobolus</taxon>
    </lineage>
</organism>
<feature type="region of interest" description="Disordered" evidence="1">
    <location>
        <begin position="321"/>
        <end position="373"/>
    </location>
</feature>
<dbReference type="EMBL" id="ML119647">
    <property type="protein sequence ID" value="RPA86985.1"/>
    <property type="molecule type" value="Genomic_DNA"/>
</dbReference>
<dbReference type="InterPro" id="IPR008030">
    <property type="entry name" value="NmrA-like"/>
</dbReference>
<dbReference type="InterPro" id="IPR051604">
    <property type="entry name" value="Ergot_Alk_Oxidoreductase"/>
</dbReference>
<evidence type="ECO:0000313" key="3">
    <source>
        <dbReference type="EMBL" id="RPA86985.1"/>
    </source>
</evidence>